<comment type="similarity">
    <text evidence="7">Belongs to the FtsL family.</text>
</comment>
<evidence type="ECO:0000256" key="5">
    <source>
        <dbReference type="ARBA" id="ARBA00023136"/>
    </source>
</evidence>
<accession>A0A0R2APJ8</accession>
<dbReference type="Proteomes" id="UP000052012">
    <property type="component" value="Unassembled WGS sequence"/>
</dbReference>
<keyword evidence="11" id="KW-1185">Reference proteome</keyword>
<proteinExistence type="inferred from homology"/>
<reference evidence="10 11" key="1">
    <citation type="journal article" date="2015" name="Genome Announc.">
        <title>Expanding the biotechnology potential of lactobacilli through comparative genomics of 213 strains and associated genera.</title>
        <authorList>
            <person name="Sun Z."/>
            <person name="Harris H.M."/>
            <person name="McCann A."/>
            <person name="Guo C."/>
            <person name="Argimon S."/>
            <person name="Zhang W."/>
            <person name="Yang X."/>
            <person name="Jeffery I.B."/>
            <person name="Cooney J.C."/>
            <person name="Kagawa T.F."/>
            <person name="Liu W."/>
            <person name="Song Y."/>
            <person name="Salvetti E."/>
            <person name="Wrobel A."/>
            <person name="Rasinkangas P."/>
            <person name="Parkhill J."/>
            <person name="Rea M.C."/>
            <person name="O'Sullivan O."/>
            <person name="Ritari J."/>
            <person name="Douillard F.P."/>
            <person name="Paul Ross R."/>
            <person name="Yang R."/>
            <person name="Briner A.E."/>
            <person name="Felis G.E."/>
            <person name="de Vos W.M."/>
            <person name="Barrangou R."/>
            <person name="Klaenhammer T.R."/>
            <person name="Caufield P.W."/>
            <person name="Cui Y."/>
            <person name="Zhang H."/>
            <person name="O'Toole P.W."/>
        </authorList>
    </citation>
    <scope>NUCLEOTIDE SEQUENCE [LARGE SCALE GENOMIC DNA]</scope>
    <source>
        <strain evidence="10 11">DSM 23829</strain>
    </source>
</reference>
<feature type="compositionally biased region" description="Polar residues" evidence="9">
    <location>
        <begin position="1"/>
        <end position="12"/>
    </location>
</feature>
<dbReference type="HAMAP" id="MF_00910">
    <property type="entry name" value="FtsL"/>
    <property type="match status" value="1"/>
</dbReference>
<organism evidence="10 11">
    <name type="scientific">Apilactobacillus ozensis DSM 23829 = JCM 17196</name>
    <dbReference type="NCBI Taxonomy" id="1423781"/>
    <lineage>
        <taxon>Bacteria</taxon>
        <taxon>Bacillati</taxon>
        <taxon>Bacillota</taxon>
        <taxon>Bacilli</taxon>
        <taxon>Lactobacillales</taxon>
        <taxon>Lactobacillaceae</taxon>
        <taxon>Apilactobacillus</taxon>
    </lineage>
</organism>
<evidence type="ECO:0000256" key="1">
    <source>
        <dbReference type="ARBA" id="ARBA00022475"/>
    </source>
</evidence>
<dbReference type="GO" id="GO:0043093">
    <property type="term" value="P:FtsZ-dependent cytokinesis"/>
    <property type="evidence" value="ECO:0007669"/>
    <property type="project" value="UniProtKB-UniRule"/>
</dbReference>
<dbReference type="GO" id="GO:0005886">
    <property type="term" value="C:plasma membrane"/>
    <property type="evidence" value="ECO:0007669"/>
    <property type="project" value="UniProtKB-SubCell"/>
</dbReference>
<dbReference type="GO" id="GO:0032153">
    <property type="term" value="C:cell division site"/>
    <property type="evidence" value="ECO:0007669"/>
    <property type="project" value="UniProtKB-UniRule"/>
</dbReference>
<sequence length="126" mass="14214">MAQNNLASSNQEEVYFSREPKRNRQQNYNSNINVFSLKFSKFEKVSLILGLFLVFSLMIILVSSKVSLGDASNNLHETVSNLNKTHSDNNNLKQQVGELQNSNRLQKIANKSGLSLSNDNVRNVVK</sequence>
<comment type="function">
    <text evidence="7">Essential cell division protein.</text>
</comment>
<evidence type="ECO:0000256" key="7">
    <source>
        <dbReference type="HAMAP-Rule" id="MF_00910"/>
    </source>
</evidence>
<name>A0A0R2APJ8_9LACO</name>
<dbReference type="EMBL" id="AYYQ01000018">
    <property type="protein sequence ID" value="KRM68629.1"/>
    <property type="molecule type" value="Genomic_DNA"/>
</dbReference>
<evidence type="ECO:0000313" key="10">
    <source>
        <dbReference type="EMBL" id="KRM68629.1"/>
    </source>
</evidence>
<dbReference type="RefSeq" id="WP_054658272.1">
    <property type="nucleotide sequence ID" value="NZ_AYYQ01000018.1"/>
</dbReference>
<protein>
    <recommendedName>
        <fullName evidence="7 8">Cell division protein FtsL</fullName>
    </recommendedName>
</protein>
<dbReference type="NCBIfam" id="TIGR02209">
    <property type="entry name" value="ftsL_broad"/>
    <property type="match status" value="1"/>
</dbReference>
<evidence type="ECO:0000256" key="2">
    <source>
        <dbReference type="ARBA" id="ARBA00022618"/>
    </source>
</evidence>
<evidence type="ECO:0000256" key="9">
    <source>
        <dbReference type="SAM" id="MobiDB-lite"/>
    </source>
</evidence>
<dbReference type="STRING" id="1423781.FD06_GL000947"/>
<evidence type="ECO:0000313" key="11">
    <source>
        <dbReference type="Proteomes" id="UP000052012"/>
    </source>
</evidence>
<keyword evidence="5 7" id="KW-0472">Membrane</keyword>
<evidence type="ECO:0000256" key="4">
    <source>
        <dbReference type="ARBA" id="ARBA00022989"/>
    </source>
</evidence>
<dbReference type="PATRIC" id="fig|1423781.4.peg.984"/>
<keyword evidence="4 7" id="KW-1133">Transmembrane helix</keyword>
<feature type="region of interest" description="Disordered" evidence="9">
    <location>
        <begin position="1"/>
        <end position="22"/>
    </location>
</feature>
<evidence type="ECO:0000256" key="6">
    <source>
        <dbReference type="ARBA" id="ARBA00023306"/>
    </source>
</evidence>
<comment type="subcellular location">
    <subcellularLocation>
        <location evidence="7">Cell membrane</location>
        <topology evidence="7">Single-pass type II membrane protein</topology>
    </subcellularLocation>
    <text evidence="7">Localizes to the division septum where it forms a ring structure.</text>
</comment>
<dbReference type="InterPro" id="IPR011922">
    <property type="entry name" value="Cell_div_FtsL"/>
</dbReference>
<evidence type="ECO:0000256" key="8">
    <source>
        <dbReference type="NCBIfam" id="TIGR02209"/>
    </source>
</evidence>
<feature type="transmembrane region" description="Helical" evidence="7">
    <location>
        <begin position="45"/>
        <end position="62"/>
    </location>
</feature>
<evidence type="ECO:0000256" key="3">
    <source>
        <dbReference type="ARBA" id="ARBA00022692"/>
    </source>
</evidence>
<keyword evidence="1 7" id="KW-1003">Cell membrane</keyword>
<dbReference type="OrthoDB" id="2325224at2"/>
<keyword evidence="6 7" id="KW-0131">Cell cycle</keyword>
<gene>
    <name evidence="7" type="primary">ftsL</name>
    <name evidence="10" type="ORF">FD06_GL000947</name>
</gene>
<comment type="caution">
    <text evidence="10">The sequence shown here is derived from an EMBL/GenBank/DDBJ whole genome shotgun (WGS) entry which is preliminary data.</text>
</comment>
<keyword evidence="2 7" id="KW-0132">Cell division</keyword>
<keyword evidence="3 7" id="KW-0812">Transmembrane</keyword>
<dbReference type="AlphaFoldDB" id="A0A0R2APJ8"/>